<evidence type="ECO:0000313" key="4">
    <source>
        <dbReference type="Proteomes" id="UP000065822"/>
    </source>
</evidence>
<dbReference type="Proteomes" id="UP000065822">
    <property type="component" value="Chromosome"/>
</dbReference>
<feature type="compositionally biased region" description="Low complexity" evidence="1">
    <location>
        <begin position="287"/>
        <end position="314"/>
    </location>
</feature>
<evidence type="ECO:0000256" key="1">
    <source>
        <dbReference type="SAM" id="MobiDB-lite"/>
    </source>
</evidence>
<evidence type="ECO:0000313" key="5">
    <source>
        <dbReference type="Proteomes" id="UP000215539"/>
    </source>
</evidence>
<feature type="region of interest" description="Disordered" evidence="1">
    <location>
        <begin position="258"/>
        <end position="354"/>
    </location>
</feature>
<dbReference type="RefSeq" id="WP_066429375.1">
    <property type="nucleotide sequence ID" value="NZ_CP014227.1"/>
</dbReference>
<reference evidence="2 4" key="1">
    <citation type="submission" date="2016-02" db="EMBL/GenBank/DDBJ databases">
        <authorList>
            <person name="Holder M.E."/>
            <person name="Ajami N.J."/>
            <person name="Petrosino J.F."/>
        </authorList>
    </citation>
    <scope>NUCLEOTIDE SEQUENCE [LARGE SCALE GENOMIC DNA]</scope>
    <source>
        <strain evidence="2 4">CCUG 32990</strain>
    </source>
</reference>
<name>A0AAX2GVK7_9FLAO</name>
<evidence type="ECO:0008006" key="6">
    <source>
        <dbReference type="Google" id="ProtNLM"/>
    </source>
</evidence>
<evidence type="ECO:0000313" key="3">
    <source>
        <dbReference type="EMBL" id="SNV04260.1"/>
    </source>
</evidence>
<dbReference type="EMBL" id="CP014227">
    <property type="protein sequence ID" value="AMD85200.1"/>
    <property type="molecule type" value="Genomic_DNA"/>
</dbReference>
<proteinExistence type="predicted"/>
<dbReference type="PROSITE" id="PS51257">
    <property type="entry name" value="PROKAR_LIPOPROTEIN"/>
    <property type="match status" value="1"/>
</dbReference>
<dbReference type="KEGG" id="chg:AXF12_06565"/>
<accession>A0AAX2GVK7</accession>
<feature type="compositionally biased region" description="Gly residues" evidence="1">
    <location>
        <begin position="335"/>
        <end position="348"/>
    </location>
</feature>
<dbReference type="AlphaFoldDB" id="A0AAX2GVK7"/>
<organism evidence="3 5">
    <name type="scientific">Capnocytophaga haemolytica</name>
    <dbReference type="NCBI Taxonomy" id="45243"/>
    <lineage>
        <taxon>Bacteria</taxon>
        <taxon>Pseudomonadati</taxon>
        <taxon>Bacteroidota</taxon>
        <taxon>Flavobacteriia</taxon>
        <taxon>Flavobacteriales</taxon>
        <taxon>Flavobacteriaceae</taxon>
        <taxon>Capnocytophaga</taxon>
    </lineage>
</organism>
<protein>
    <recommendedName>
        <fullName evidence="6">Vitellogenin II</fullName>
    </recommendedName>
</protein>
<dbReference type="Proteomes" id="UP000215539">
    <property type="component" value="Chromosome 1"/>
</dbReference>
<feature type="compositionally biased region" description="Basic and acidic residues" evidence="1">
    <location>
        <begin position="258"/>
        <end position="286"/>
    </location>
</feature>
<reference evidence="3 5" key="2">
    <citation type="submission" date="2017-06" db="EMBL/GenBank/DDBJ databases">
        <authorList>
            <consortium name="Pathogen Informatics"/>
        </authorList>
    </citation>
    <scope>NUCLEOTIDE SEQUENCE [LARGE SCALE GENOMIC DNA]</scope>
    <source>
        <strain evidence="3 5">NCTC12947</strain>
    </source>
</reference>
<dbReference type="EMBL" id="LT906449">
    <property type="protein sequence ID" value="SNV04260.1"/>
    <property type="molecule type" value="Genomic_DNA"/>
</dbReference>
<sequence>MKKNTQLRSAFKLAAVAVVALVLGSCGGYYYADGVYGEPERVMVVDRRYDEAPQPVENRYTPNRYKDYFGEKARQYSAVKDTSFTHFTDVNAYSSQQYSREGNRYGGWGSQPSNVNVNVYNNGWYDPYWGYNSYWGYDPYWGYDSYWGNYYRPYRSGWSWSFGWNSHYGSYWNGYYGYAPYYRGYYHPYWGYDPFWGGYYYPYGGYYGYYPYYRGYYYDYYPRDYYYTPRGSYDRDRDRDDREYYRRYYGNGGRAIIRENDRRGDSDRYQNYERTGDTRSYQRRDYNQSQNNSYNGYNNGYNNNNTQRSYNQGNYNERSYNSGGYERRDYNSGNSGSGNSGRGGGGGYTSPNRM</sequence>
<evidence type="ECO:0000313" key="2">
    <source>
        <dbReference type="EMBL" id="AMD85200.1"/>
    </source>
</evidence>
<keyword evidence="4" id="KW-1185">Reference proteome</keyword>
<gene>
    <name evidence="2" type="ORF">AXF12_06565</name>
    <name evidence="3" type="ORF">SAMEA44541418_00395</name>
</gene>